<proteinExistence type="predicted"/>
<gene>
    <name evidence="1" type="ORF">F2P56_028600</name>
</gene>
<sequence>MKGGNGPVIVETVVPTDDAKAEDVALVVEDLEALGAGGGGQSRHHLDLSDSAHVTVAVDDVAALEEVLVGLRLVESSDQGPDGRDGSVDGLDHSGAALVGPEGVGMVEGHQVGYWVDSVVQKRVDLEVFMAVEGSGCGVNIGGIGSVEL</sequence>
<evidence type="ECO:0000313" key="2">
    <source>
        <dbReference type="Proteomes" id="UP000619265"/>
    </source>
</evidence>
<organism evidence="1 2">
    <name type="scientific">Juglans regia</name>
    <name type="common">English walnut</name>
    <dbReference type="NCBI Taxonomy" id="51240"/>
    <lineage>
        <taxon>Eukaryota</taxon>
        <taxon>Viridiplantae</taxon>
        <taxon>Streptophyta</taxon>
        <taxon>Embryophyta</taxon>
        <taxon>Tracheophyta</taxon>
        <taxon>Spermatophyta</taxon>
        <taxon>Magnoliopsida</taxon>
        <taxon>eudicotyledons</taxon>
        <taxon>Gunneridae</taxon>
        <taxon>Pentapetalae</taxon>
        <taxon>rosids</taxon>
        <taxon>fabids</taxon>
        <taxon>Fagales</taxon>
        <taxon>Juglandaceae</taxon>
        <taxon>Juglans</taxon>
    </lineage>
</organism>
<evidence type="ECO:0000313" key="1">
    <source>
        <dbReference type="EMBL" id="KAF5453717.1"/>
    </source>
</evidence>
<comment type="caution">
    <text evidence="1">The sequence shown here is derived from an EMBL/GenBank/DDBJ whole genome shotgun (WGS) entry which is preliminary data.</text>
</comment>
<reference evidence="1" key="2">
    <citation type="submission" date="2020-03" db="EMBL/GenBank/DDBJ databases">
        <title>Walnut 2.0.</title>
        <authorList>
            <person name="Marrano A."/>
            <person name="Britton M."/>
            <person name="Zimin A.V."/>
            <person name="Zaini P.A."/>
            <person name="Workman R."/>
            <person name="Puiu D."/>
            <person name="Bianco L."/>
            <person name="Allen B.J."/>
            <person name="Troggio M."/>
            <person name="Leslie C.A."/>
            <person name="Timp W."/>
            <person name="Dendekar A."/>
            <person name="Salzberg S.L."/>
            <person name="Neale D.B."/>
        </authorList>
    </citation>
    <scope>NUCLEOTIDE SEQUENCE</scope>
    <source>
        <tissue evidence="1">Leaves</tissue>
    </source>
</reference>
<name>A0A833UA33_JUGRE</name>
<dbReference type="Gramene" id="Jr12_24800_p3">
    <property type="protein sequence ID" value="cds.Jr12_24800_p3"/>
    <property type="gene ID" value="Jr12_24800"/>
</dbReference>
<dbReference type="EMBL" id="LIHL02000012">
    <property type="protein sequence ID" value="KAF5453717.1"/>
    <property type="molecule type" value="Genomic_DNA"/>
</dbReference>
<dbReference type="AlphaFoldDB" id="A0A833UA33"/>
<accession>A0A833UA33</accession>
<protein>
    <submittedName>
        <fullName evidence="1">Uncharacterized protein</fullName>
    </submittedName>
</protein>
<reference evidence="1" key="1">
    <citation type="submission" date="2015-10" db="EMBL/GenBank/DDBJ databases">
        <authorList>
            <person name="Martinez-Garcia P.J."/>
            <person name="Crepeau M.W."/>
            <person name="Puiu D."/>
            <person name="Gonzalez-Ibeas D."/>
            <person name="Whalen J."/>
            <person name="Stevens K."/>
            <person name="Paul R."/>
            <person name="Butterfield T."/>
            <person name="Britton M."/>
            <person name="Reagan R."/>
            <person name="Chakraborty S."/>
            <person name="Walawage S.L."/>
            <person name="Vasquez-Gross H.A."/>
            <person name="Cardeno C."/>
            <person name="Famula R."/>
            <person name="Pratt K."/>
            <person name="Kuruganti S."/>
            <person name="Aradhya M.K."/>
            <person name="Leslie C.A."/>
            <person name="Dandekar A.M."/>
            <person name="Salzberg S.L."/>
            <person name="Wegrzyn J.L."/>
            <person name="Langley C.H."/>
            <person name="Neale D.B."/>
        </authorList>
    </citation>
    <scope>NUCLEOTIDE SEQUENCE</scope>
    <source>
        <tissue evidence="1">Leaves</tissue>
    </source>
</reference>
<dbReference type="Proteomes" id="UP000619265">
    <property type="component" value="Unassembled WGS sequence"/>
</dbReference>